<sequence>MRPSLLDPFFASVRSLPGIGPKVAALLGKLLGTETPGAEPKVGQLLFLPPTHLIDRRSRPGIVNAPEGAIVTLELIIDQHQPAPPGRNNVPHRVFAHDETGEIALTFFRAQLPWLQKMLPEGETVIVSGKVDWFNGRASMVHPDYIVSVDDAADLPLIEPVYPLTAGLSSKTLSRAIKEALTRVPELPEWIDPPLLAREGFPGFRQALHTLHLPDDPHDISLESATRRRLAYDEFLAGQLALALVRAKTRRLSGRPLLGTGQFVHRIMQHLPYQLTAGQDQAVKEIIADLKKPQRMLRLLQGDVGSGKTVVGLMAMAHAAESKGQSALMAPTEVLARQHYSTIAPLAEKAGLKAALLTGREKGRERNAVLEGLKSGEINIVIGTHALFQEKVEYHDLVLVIIDEQHRFGVHQRLLLTAKGAAPDMLVMTATPIPRTLVLTAFGDMDVSKLTEKPAGRQPITTAILPMERLGELIERIKKAIQDGQKIYWICPLVEESEAVELMSAEERFETLQSTFGNEIGLIHGRMNAAEKDEAMRAFKTGETRLLVATTVIEVGVDVPDATIIVIEHAERFGLSQLHQLRGRVGRGDKPSTCLLLYKGPLGEIAQARLKVMRETQDGFRIAEEDLKLRGEGELLGTRQSGTPGFRLASIEAHHDLLEIARNDARYILANDPDLQSERGKALRILLYLFSRDEAIRLLRAG</sequence>
<keyword evidence="10" id="KW-0413">Isomerase</keyword>
<keyword evidence="4 13" id="KW-0378">Hydrolase</keyword>
<dbReference type="EC" id="5.6.2.4" evidence="13"/>
<evidence type="ECO:0000256" key="13">
    <source>
        <dbReference type="RuleBase" id="RU363016"/>
    </source>
</evidence>
<comment type="function">
    <text evidence="13">Plays a critical role in recombination and DNA repair. Helps process Holliday junction intermediates to mature products by catalyzing branch migration. Has replication fork regression activity, unwinds stalled or blocked replication forks to make a HJ that can be resolved. Has a DNA unwinding activity characteristic of a DNA helicase with 3'-5' polarity.</text>
</comment>
<keyword evidence="5 13" id="KW-0347">Helicase</keyword>
<dbReference type="InterPro" id="IPR001650">
    <property type="entry name" value="Helicase_C-like"/>
</dbReference>
<dbReference type="SMART" id="SM00487">
    <property type="entry name" value="DEXDc"/>
    <property type="match status" value="1"/>
</dbReference>
<dbReference type="GO" id="GO:0003677">
    <property type="term" value="F:DNA binding"/>
    <property type="evidence" value="ECO:0007669"/>
    <property type="project" value="UniProtKB-KW"/>
</dbReference>
<gene>
    <name evidence="16" type="ORF">C7374_10380</name>
</gene>
<name>A0A364JWU2_9HYPH</name>
<keyword evidence="7" id="KW-0238">DNA-binding</keyword>
<feature type="domain" description="Helicase ATP-binding" evidence="14">
    <location>
        <begin position="289"/>
        <end position="450"/>
    </location>
</feature>
<dbReference type="Proteomes" id="UP000249453">
    <property type="component" value="Unassembled WGS sequence"/>
</dbReference>
<dbReference type="EMBL" id="QLMK01000003">
    <property type="protein sequence ID" value="RAK30945.1"/>
    <property type="molecule type" value="Genomic_DNA"/>
</dbReference>
<evidence type="ECO:0000256" key="2">
    <source>
        <dbReference type="ARBA" id="ARBA00022741"/>
    </source>
</evidence>
<comment type="caution">
    <text evidence="16">The sequence shown here is derived from an EMBL/GenBank/DDBJ whole genome shotgun (WGS) entry which is preliminary data.</text>
</comment>
<accession>A0A364JWU2</accession>
<dbReference type="InterPro" id="IPR004609">
    <property type="entry name" value="ATP-dep_DNA_helicase_RecG"/>
</dbReference>
<evidence type="ECO:0000256" key="12">
    <source>
        <dbReference type="ARBA" id="ARBA00048988"/>
    </source>
</evidence>
<dbReference type="CDD" id="cd17992">
    <property type="entry name" value="DEXHc_RecG"/>
    <property type="match status" value="1"/>
</dbReference>
<evidence type="ECO:0000259" key="14">
    <source>
        <dbReference type="PROSITE" id="PS51192"/>
    </source>
</evidence>
<dbReference type="PROSITE" id="PS51192">
    <property type="entry name" value="HELICASE_ATP_BIND_1"/>
    <property type="match status" value="1"/>
</dbReference>
<keyword evidence="6 13" id="KW-0067">ATP-binding</keyword>
<evidence type="ECO:0000256" key="6">
    <source>
        <dbReference type="ARBA" id="ARBA00022840"/>
    </source>
</evidence>
<evidence type="ECO:0000256" key="7">
    <source>
        <dbReference type="ARBA" id="ARBA00023125"/>
    </source>
</evidence>
<dbReference type="NCBIfam" id="TIGR00643">
    <property type="entry name" value="recG"/>
    <property type="match status" value="1"/>
</dbReference>
<proteinExistence type="inferred from homology"/>
<dbReference type="InterPro" id="IPR047112">
    <property type="entry name" value="RecG/Mfd"/>
</dbReference>
<protein>
    <recommendedName>
        <fullName evidence="13">ATP-dependent DNA helicase RecG</fullName>
        <ecNumber evidence="13">5.6.2.4</ecNumber>
    </recommendedName>
</protein>
<dbReference type="NCBIfam" id="NF008164">
    <property type="entry name" value="PRK10917.1-2"/>
    <property type="match status" value="1"/>
</dbReference>
<dbReference type="Pfam" id="PF00270">
    <property type="entry name" value="DEAD"/>
    <property type="match status" value="1"/>
</dbReference>
<dbReference type="GO" id="GO:0006281">
    <property type="term" value="P:DNA repair"/>
    <property type="evidence" value="ECO:0007669"/>
    <property type="project" value="UniProtKB-UniRule"/>
</dbReference>
<comment type="catalytic activity">
    <reaction evidence="12 13">
        <text>ATP + H2O = ADP + phosphate + H(+)</text>
        <dbReference type="Rhea" id="RHEA:13065"/>
        <dbReference type="ChEBI" id="CHEBI:15377"/>
        <dbReference type="ChEBI" id="CHEBI:15378"/>
        <dbReference type="ChEBI" id="CHEBI:30616"/>
        <dbReference type="ChEBI" id="CHEBI:43474"/>
        <dbReference type="ChEBI" id="CHEBI:456216"/>
        <dbReference type="EC" id="5.6.2.4"/>
    </reaction>
</comment>
<dbReference type="Gene3D" id="2.40.50.140">
    <property type="entry name" value="Nucleic acid-binding proteins"/>
    <property type="match status" value="1"/>
</dbReference>
<dbReference type="InterPro" id="IPR011545">
    <property type="entry name" value="DEAD/DEAH_box_helicase_dom"/>
</dbReference>
<dbReference type="GO" id="GO:0016887">
    <property type="term" value="F:ATP hydrolysis activity"/>
    <property type="evidence" value="ECO:0007669"/>
    <property type="project" value="RHEA"/>
</dbReference>
<dbReference type="PANTHER" id="PTHR47964:SF1">
    <property type="entry name" value="ATP-DEPENDENT DNA HELICASE HOMOLOG RECG, CHLOROPLASTIC"/>
    <property type="match status" value="1"/>
</dbReference>
<keyword evidence="3 13" id="KW-0227">DNA damage</keyword>
<dbReference type="InterPro" id="IPR014001">
    <property type="entry name" value="Helicase_ATP-bd"/>
</dbReference>
<reference evidence="16 17" key="1">
    <citation type="submission" date="2018-06" db="EMBL/GenBank/DDBJ databases">
        <title>Genomic Encyclopedia of Type Strains, Phase IV (KMG-IV): sequencing the most valuable type-strain genomes for metagenomic binning, comparative biology and taxonomic classification.</title>
        <authorList>
            <person name="Goeker M."/>
        </authorList>
    </citation>
    <scope>NUCLEOTIDE SEQUENCE [LARGE SCALE GENOMIC DNA]</scope>
    <source>
        <strain evidence="16 17">DSM 26720</strain>
    </source>
</reference>
<evidence type="ECO:0000313" key="16">
    <source>
        <dbReference type="EMBL" id="RAK30945.1"/>
    </source>
</evidence>
<evidence type="ECO:0000259" key="15">
    <source>
        <dbReference type="PROSITE" id="PS51194"/>
    </source>
</evidence>
<dbReference type="GO" id="GO:0006310">
    <property type="term" value="P:DNA recombination"/>
    <property type="evidence" value="ECO:0007669"/>
    <property type="project" value="UniProtKB-UniRule"/>
</dbReference>
<dbReference type="Gene3D" id="3.40.50.300">
    <property type="entry name" value="P-loop containing nucleotide triphosphate hydrolases"/>
    <property type="match status" value="2"/>
</dbReference>
<dbReference type="PROSITE" id="PS51194">
    <property type="entry name" value="HELICASE_CTER"/>
    <property type="match status" value="1"/>
</dbReference>
<dbReference type="InterPro" id="IPR004365">
    <property type="entry name" value="NA-bd_OB_tRNA"/>
</dbReference>
<dbReference type="CDD" id="cd04488">
    <property type="entry name" value="RecG_wedge_OBF"/>
    <property type="match status" value="1"/>
</dbReference>
<dbReference type="GO" id="GO:0005524">
    <property type="term" value="F:ATP binding"/>
    <property type="evidence" value="ECO:0007669"/>
    <property type="project" value="UniProtKB-KW"/>
</dbReference>
<dbReference type="InterPro" id="IPR027417">
    <property type="entry name" value="P-loop_NTPase"/>
</dbReference>
<evidence type="ECO:0000256" key="11">
    <source>
        <dbReference type="ARBA" id="ARBA00034617"/>
    </source>
</evidence>
<evidence type="ECO:0000256" key="10">
    <source>
        <dbReference type="ARBA" id="ARBA00023235"/>
    </source>
</evidence>
<dbReference type="Pfam" id="PF01336">
    <property type="entry name" value="tRNA_anti-codon"/>
    <property type="match status" value="1"/>
</dbReference>
<keyword evidence="9 13" id="KW-0234">DNA repair</keyword>
<comment type="similarity">
    <text evidence="1 13">Belongs to the helicase family. RecG subfamily.</text>
</comment>
<keyword evidence="17" id="KW-1185">Reference proteome</keyword>
<evidence type="ECO:0000256" key="5">
    <source>
        <dbReference type="ARBA" id="ARBA00022806"/>
    </source>
</evidence>
<dbReference type="InterPro" id="IPR012340">
    <property type="entry name" value="NA-bd_OB-fold"/>
</dbReference>
<dbReference type="SMART" id="SM00490">
    <property type="entry name" value="HELICc"/>
    <property type="match status" value="1"/>
</dbReference>
<dbReference type="OrthoDB" id="9804325at2"/>
<dbReference type="GO" id="GO:0043138">
    <property type="term" value="F:3'-5' DNA helicase activity"/>
    <property type="evidence" value="ECO:0007669"/>
    <property type="project" value="UniProtKB-EC"/>
</dbReference>
<keyword evidence="2 13" id="KW-0547">Nucleotide-binding</keyword>
<evidence type="ECO:0000256" key="4">
    <source>
        <dbReference type="ARBA" id="ARBA00022801"/>
    </source>
</evidence>
<dbReference type="RefSeq" id="WP_111574721.1">
    <property type="nucleotide sequence ID" value="NZ_JBHEEY010000002.1"/>
</dbReference>
<dbReference type="PANTHER" id="PTHR47964">
    <property type="entry name" value="ATP-DEPENDENT DNA HELICASE HOMOLOG RECG, CHLOROPLASTIC"/>
    <property type="match status" value="1"/>
</dbReference>
<evidence type="ECO:0000256" key="9">
    <source>
        <dbReference type="ARBA" id="ARBA00023204"/>
    </source>
</evidence>
<evidence type="ECO:0000313" key="17">
    <source>
        <dbReference type="Proteomes" id="UP000249453"/>
    </source>
</evidence>
<evidence type="ECO:0000256" key="3">
    <source>
        <dbReference type="ARBA" id="ARBA00022763"/>
    </source>
</evidence>
<dbReference type="Pfam" id="PF00271">
    <property type="entry name" value="Helicase_C"/>
    <property type="match status" value="1"/>
</dbReference>
<comment type="catalytic activity">
    <reaction evidence="11 13">
        <text>Couples ATP hydrolysis with the unwinding of duplex DNA by translocating in the 3'-5' direction.</text>
        <dbReference type="EC" id="5.6.2.4"/>
    </reaction>
</comment>
<evidence type="ECO:0000256" key="8">
    <source>
        <dbReference type="ARBA" id="ARBA00023172"/>
    </source>
</evidence>
<dbReference type="SUPFAM" id="SSF50249">
    <property type="entry name" value="Nucleic acid-binding proteins"/>
    <property type="match status" value="1"/>
</dbReference>
<evidence type="ECO:0000256" key="1">
    <source>
        <dbReference type="ARBA" id="ARBA00007504"/>
    </source>
</evidence>
<dbReference type="Pfam" id="PF19833">
    <property type="entry name" value="RecG_dom3_C"/>
    <property type="match status" value="1"/>
</dbReference>
<organism evidence="16 17">
    <name type="scientific">Falsochrobactrum ovis</name>
    <dbReference type="NCBI Taxonomy" id="1293442"/>
    <lineage>
        <taxon>Bacteria</taxon>
        <taxon>Pseudomonadati</taxon>
        <taxon>Pseudomonadota</taxon>
        <taxon>Alphaproteobacteria</taxon>
        <taxon>Hyphomicrobiales</taxon>
        <taxon>Brucellaceae</taxon>
        <taxon>Falsochrobactrum</taxon>
    </lineage>
</organism>
<dbReference type="AlphaFoldDB" id="A0A364JWU2"/>
<feature type="domain" description="Helicase C-terminal" evidence="15">
    <location>
        <begin position="469"/>
        <end position="628"/>
    </location>
</feature>
<dbReference type="SUPFAM" id="SSF52540">
    <property type="entry name" value="P-loop containing nucleoside triphosphate hydrolases"/>
    <property type="match status" value="2"/>
</dbReference>
<dbReference type="NCBIfam" id="NF008165">
    <property type="entry name" value="PRK10917.1-3"/>
    <property type="match status" value="1"/>
</dbReference>
<dbReference type="NCBIfam" id="NF008168">
    <property type="entry name" value="PRK10917.2-2"/>
    <property type="match status" value="1"/>
</dbReference>
<keyword evidence="8 13" id="KW-0233">DNA recombination</keyword>
<dbReference type="InterPro" id="IPR045562">
    <property type="entry name" value="RecG_dom3_C"/>
</dbReference>